<feature type="region of interest" description="Disordered" evidence="2">
    <location>
        <begin position="14"/>
        <end position="50"/>
    </location>
</feature>
<evidence type="ECO:0008006" key="6">
    <source>
        <dbReference type="Google" id="ProtNLM"/>
    </source>
</evidence>
<dbReference type="Proteomes" id="UP000008827">
    <property type="component" value="Chromosome 1"/>
</dbReference>
<sequence>MYAAMDMSLDGIIKNNKKSGSGSSRGRTLPFGSRPTRRFPNRAANRTAPYATARASKVTWQHDLNANQHVAAAGYLAQGGRAASIETGTKLYISNLDYGVSNDDIKEWNAVAIFQDGNWSCFLLENMVKRREL</sequence>
<keyword evidence="1" id="KW-0694">RNA-binding</keyword>
<reference evidence="3 4" key="1">
    <citation type="journal article" date="2010" name="Nature">
        <title>Genome sequence of the palaeopolyploid soybean.</title>
        <authorList>
            <person name="Schmutz J."/>
            <person name="Cannon S.B."/>
            <person name="Schlueter J."/>
            <person name="Ma J."/>
            <person name="Mitros T."/>
            <person name="Nelson W."/>
            <person name="Hyten D.L."/>
            <person name="Song Q."/>
            <person name="Thelen J.J."/>
            <person name="Cheng J."/>
            <person name="Xu D."/>
            <person name="Hellsten U."/>
            <person name="May G.D."/>
            <person name="Yu Y."/>
            <person name="Sakurai T."/>
            <person name="Umezawa T."/>
            <person name="Bhattacharyya M.K."/>
            <person name="Sandhu D."/>
            <person name="Valliyodan B."/>
            <person name="Lindquist E."/>
            <person name="Peto M."/>
            <person name="Grant D."/>
            <person name="Shu S."/>
            <person name="Goodstein D."/>
            <person name="Barry K."/>
            <person name="Futrell-Griggs M."/>
            <person name="Abernathy B."/>
            <person name="Du J."/>
            <person name="Tian Z."/>
            <person name="Zhu L."/>
            <person name="Gill N."/>
            <person name="Joshi T."/>
            <person name="Libault M."/>
            <person name="Sethuraman A."/>
            <person name="Zhang X.-C."/>
            <person name="Shinozaki K."/>
            <person name="Nguyen H.T."/>
            <person name="Wing R.A."/>
            <person name="Cregan P."/>
            <person name="Specht J."/>
            <person name="Grimwood J."/>
            <person name="Rokhsar D."/>
            <person name="Stacey G."/>
            <person name="Shoemaker R.C."/>
            <person name="Jackson S.A."/>
        </authorList>
    </citation>
    <scope>NUCLEOTIDE SEQUENCE</scope>
    <source>
        <strain evidence="4">cv. Williams 82</strain>
        <tissue evidence="3">Callus</tissue>
    </source>
</reference>
<protein>
    <recommendedName>
        <fullName evidence="6">RRM domain-containing protein</fullName>
    </recommendedName>
</protein>
<evidence type="ECO:0000313" key="5">
    <source>
        <dbReference type="Proteomes" id="UP000008827"/>
    </source>
</evidence>
<dbReference type="STRING" id="3847.A0A0R0LCM0"/>
<accession>A0A0R0LCM0</accession>
<evidence type="ECO:0000256" key="2">
    <source>
        <dbReference type="SAM" id="MobiDB-lite"/>
    </source>
</evidence>
<evidence type="ECO:0000256" key="1">
    <source>
        <dbReference type="ARBA" id="ARBA00022884"/>
    </source>
</evidence>
<feature type="compositionally biased region" description="Low complexity" evidence="2">
    <location>
        <begin position="14"/>
        <end position="27"/>
    </location>
</feature>
<dbReference type="Gramene" id="KRH75241">
    <property type="protein sequence ID" value="KRH75241"/>
    <property type="gene ID" value="GLYMA_01G072600"/>
</dbReference>
<dbReference type="PANTHER" id="PTHR19965">
    <property type="entry name" value="RNA AND EXPORT FACTOR BINDING PROTEIN"/>
    <property type="match status" value="1"/>
</dbReference>
<dbReference type="AlphaFoldDB" id="A0A0R0LCM0"/>
<dbReference type="PANTHER" id="PTHR19965:SF35">
    <property type="entry name" value="RNA ANNEALING PROTEIN YRA1"/>
    <property type="match status" value="1"/>
</dbReference>
<organism evidence="3">
    <name type="scientific">Glycine max</name>
    <name type="common">Soybean</name>
    <name type="synonym">Glycine hispida</name>
    <dbReference type="NCBI Taxonomy" id="3847"/>
    <lineage>
        <taxon>Eukaryota</taxon>
        <taxon>Viridiplantae</taxon>
        <taxon>Streptophyta</taxon>
        <taxon>Embryophyta</taxon>
        <taxon>Tracheophyta</taxon>
        <taxon>Spermatophyta</taxon>
        <taxon>Magnoliopsida</taxon>
        <taxon>eudicotyledons</taxon>
        <taxon>Gunneridae</taxon>
        <taxon>Pentapetalae</taxon>
        <taxon>rosids</taxon>
        <taxon>fabids</taxon>
        <taxon>Fabales</taxon>
        <taxon>Fabaceae</taxon>
        <taxon>Papilionoideae</taxon>
        <taxon>50 kb inversion clade</taxon>
        <taxon>NPAAA clade</taxon>
        <taxon>indigoferoid/millettioid clade</taxon>
        <taxon>Phaseoleae</taxon>
        <taxon>Glycine</taxon>
        <taxon>Glycine subgen. Soja</taxon>
    </lineage>
</organism>
<gene>
    <name evidence="3" type="ORF">GLYMA_01G072600</name>
</gene>
<dbReference type="GO" id="GO:0003723">
    <property type="term" value="F:RNA binding"/>
    <property type="evidence" value="ECO:0007669"/>
    <property type="project" value="UniProtKB-KW"/>
</dbReference>
<proteinExistence type="predicted"/>
<dbReference type="OMA" id="DIKEWNA"/>
<dbReference type="PaxDb" id="3847-GLYMA09G32291.1"/>
<dbReference type="EnsemblPlants" id="KRH75241">
    <property type="protein sequence ID" value="KRH75241"/>
    <property type="gene ID" value="GLYMA_01G072600"/>
</dbReference>
<keyword evidence="5" id="KW-1185">Reference proteome</keyword>
<dbReference type="InterPro" id="IPR051229">
    <property type="entry name" value="ALYREF_mRNA_export"/>
</dbReference>
<name>A0A0R0LCM0_SOYBN</name>
<dbReference type="InParanoid" id="A0A0R0LCM0"/>
<dbReference type="EMBL" id="CM000834">
    <property type="protein sequence ID" value="KRH75241.1"/>
    <property type="molecule type" value="Genomic_DNA"/>
</dbReference>
<reference evidence="4" key="2">
    <citation type="submission" date="2018-02" db="UniProtKB">
        <authorList>
            <consortium name="EnsemblPlants"/>
        </authorList>
    </citation>
    <scope>IDENTIFICATION</scope>
    <source>
        <strain evidence="4">Williams 82</strain>
    </source>
</reference>
<evidence type="ECO:0000313" key="3">
    <source>
        <dbReference type="EMBL" id="KRH75241.1"/>
    </source>
</evidence>
<evidence type="ECO:0000313" key="4">
    <source>
        <dbReference type="EnsemblPlants" id="KRH75241"/>
    </source>
</evidence>
<reference evidence="3" key="3">
    <citation type="submission" date="2018-07" db="EMBL/GenBank/DDBJ databases">
        <title>WGS assembly of Glycine max.</title>
        <authorList>
            <person name="Schmutz J."/>
            <person name="Cannon S."/>
            <person name="Schlueter J."/>
            <person name="Ma J."/>
            <person name="Mitros T."/>
            <person name="Nelson W."/>
            <person name="Hyten D."/>
            <person name="Song Q."/>
            <person name="Thelen J."/>
            <person name="Cheng J."/>
            <person name="Xu D."/>
            <person name="Hellsten U."/>
            <person name="May G."/>
            <person name="Yu Y."/>
            <person name="Sakurai T."/>
            <person name="Umezawa T."/>
            <person name="Bhattacharyya M."/>
            <person name="Sandhu D."/>
            <person name="Valliyodan B."/>
            <person name="Lindquist E."/>
            <person name="Peto M."/>
            <person name="Grant D."/>
            <person name="Shu S."/>
            <person name="Goodstein D."/>
            <person name="Barry K."/>
            <person name="Futrell-Griggs M."/>
            <person name="Abernathy B."/>
            <person name="Du J."/>
            <person name="Tian Z."/>
            <person name="Zhu L."/>
            <person name="Gill N."/>
            <person name="Joshi T."/>
            <person name="Libault M."/>
            <person name="Sethuraman A."/>
            <person name="Zhang X."/>
            <person name="Shinozaki K."/>
            <person name="Nguyen H."/>
            <person name="Wing R."/>
            <person name="Cregan P."/>
            <person name="Specht J."/>
            <person name="Grimwood J."/>
            <person name="Rokhsar D."/>
            <person name="Stacey G."/>
            <person name="Shoemaker R."/>
            <person name="Jackson S."/>
        </authorList>
    </citation>
    <scope>NUCLEOTIDE SEQUENCE</scope>
    <source>
        <tissue evidence="3">Callus</tissue>
    </source>
</reference>